<evidence type="ECO:0000313" key="1">
    <source>
        <dbReference type="EMBL" id="KZV30244.1"/>
    </source>
</evidence>
<proteinExistence type="predicted"/>
<sequence>MVSLFKSLESTGLRGFLGCPSILYEGDLENFFATALVRENAVISCVRGKFIEISEELFAGSFELPTEGLTSMDDVPKALINAARKDFSASG</sequence>
<evidence type="ECO:0000313" key="2">
    <source>
        <dbReference type="Proteomes" id="UP000250235"/>
    </source>
</evidence>
<reference evidence="1 2" key="1">
    <citation type="journal article" date="2015" name="Proc. Natl. Acad. Sci. U.S.A.">
        <title>The resurrection genome of Boea hygrometrica: A blueprint for survival of dehydration.</title>
        <authorList>
            <person name="Xiao L."/>
            <person name="Yang G."/>
            <person name="Zhang L."/>
            <person name="Yang X."/>
            <person name="Zhao S."/>
            <person name="Ji Z."/>
            <person name="Zhou Q."/>
            <person name="Hu M."/>
            <person name="Wang Y."/>
            <person name="Chen M."/>
            <person name="Xu Y."/>
            <person name="Jin H."/>
            <person name="Xiao X."/>
            <person name="Hu G."/>
            <person name="Bao F."/>
            <person name="Hu Y."/>
            <person name="Wan P."/>
            <person name="Li L."/>
            <person name="Deng X."/>
            <person name="Kuang T."/>
            <person name="Xiang C."/>
            <person name="Zhu J.K."/>
            <person name="Oliver M.J."/>
            <person name="He Y."/>
        </authorList>
    </citation>
    <scope>NUCLEOTIDE SEQUENCE [LARGE SCALE GENOMIC DNA]</scope>
    <source>
        <strain evidence="2">cv. XS01</strain>
    </source>
</reference>
<dbReference type="AlphaFoldDB" id="A0A2Z7B6Z5"/>
<dbReference type="EMBL" id="KV008369">
    <property type="protein sequence ID" value="KZV30244.1"/>
    <property type="molecule type" value="Genomic_DNA"/>
</dbReference>
<protein>
    <submittedName>
        <fullName evidence="1">Uncharacterized protein</fullName>
    </submittedName>
</protein>
<gene>
    <name evidence="1" type="ORF">F511_40839</name>
</gene>
<name>A0A2Z7B6Z5_9LAMI</name>
<dbReference type="Proteomes" id="UP000250235">
    <property type="component" value="Unassembled WGS sequence"/>
</dbReference>
<accession>A0A2Z7B6Z5</accession>
<organism evidence="1 2">
    <name type="scientific">Dorcoceras hygrometricum</name>
    <dbReference type="NCBI Taxonomy" id="472368"/>
    <lineage>
        <taxon>Eukaryota</taxon>
        <taxon>Viridiplantae</taxon>
        <taxon>Streptophyta</taxon>
        <taxon>Embryophyta</taxon>
        <taxon>Tracheophyta</taxon>
        <taxon>Spermatophyta</taxon>
        <taxon>Magnoliopsida</taxon>
        <taxon>eudicotyledons</taxon>
        <taxon>Gunneridae</taxon>
        <taxon>Pentapetalae</taxon>
        <taxon>asterids</taxon>
        <taxon>lamiids</taxon>
        <taxon>Lamiales</taxon>
        <taxon>Gesneriaceae</taxon>
        <taxon>Didymocarpoideae</taxon>
        <taxon>Trichosporeae</taxon>
        <taxon>Loxocarpinae</taxon>
        <taxon>Dorcoceras</taxon>
    </lineage>
</organism>
<keyword evidence="2" id="KW-1185">Reference proteome</keyword>